<evidence type="ECO:0000313" key="1">
    <source>
        <dbReference type="EMBL" id="NQX33161.1"/>
    </source>
</evidence>
<name>A0ABX2DJQ3_9SPHI</name>
<dbReference type="RefSeq" id="WP_173274002.1">
    <property type="nucleotide sequence ID" value="NZ_JABMKV010000005.1"/>
</dbReference>
<reference evidence="1 2" key="1">
    <citation type="submission" date="2020-05" db="EMBL/GenBank/DDBJ databases">
        <title>Description of Pedobacter foliorum sp. nov.</title>
        <authorList>
            <person name="Qi S."/>
            <person name="Carlier A."/>
            <person name="Cnockaert M."/>
            <person name="Vandamme P."/>
        </authorList>
    </citation>
    <scope>NUCLEOTIDE SEQUENCE [LARGE SCALE GENOMIC DNA]</scope>
    <source>
        <strain evidence="1 2">LMG 31300</strain>
    </source>
</reference>
<evidence type="ECO:0000313" key="2">
    <source>
        <dbReference type="Proteomes" id="UP000762110"/>
    </source>
</evidence>
<dbReference type="Proteomes" id="UP000762110">
    <property type="component" value="Unassembled WGS sequence"/>
</dbReference>
<dbReference type="NCBIfam" id="TIGR04131">
    <property type="entry name" value="Bac_Flav_CTERM"/>
    <property type="match status" value="1"/>
</dbReference>
<protein>
    <submittedName>
        <fullName evidence="1">Gliding motility-associated C-terminal domain-containing protein</fullName>
    </submittedName>
</protein>
<dbReference type="Pfam" id="PF13585">
    <property type="entry name" value="CHU_C"/>
    <property type="match status" value="1"/>
</dbReference>
<dbReference type="EMBL" id="JABMKV010000005">
    <property type="protein sequence ID" value="NQX33161.1"/>
    <property type="molecule type" value="Genomic_DNA"/>
</dbReference>
<keyword evidence="2" id="KW-1185">Reference proteome</keyword>
<organism evidence="1 2">
    <name type="scientific">Pedobacter boryungensis</name>
    <dbReference type="NCBI Taxonomy" id="869962"/>
    <lineage>
        <taxon>Bacteria</taxon>
        <taxon>Pseudomonadati</taxon>
        <taxon>Bacteroidota</taxon>
        <taxon>Sphingobacteriia</taxon>
        <taxon>Sphingobacteriales</taxon>
        <taxon>Sphingobacteriaceae</taxon>
        <taxon>Pedobacter</taxon>
    </lineage>
</organism>
<gene>
    <name evidence="1" type="ORF">HQN85_15595</name>
</gene>
<proteinExistence type="predicted"/>
<dbReference type="InterPro" id="IPR026341">
    <property type="entry name" value="T9SS_type_B"/>
</dbReference>
<sequence length="400" mass="43809">MKNYIKTIICLTGVLGYLADNCTAQMVNNGAIVNSTANSTIMLNNTDFIHQKGELYLNGWLGLSGNWSNLDNSSKVLNPLSTGTVEFFGSNQKIAGTNTTEFHNLWLKGTGIKTLGFKQEVNGELDLTDRELALESYDLTVSNANADAVKRSSGFVSSANTPGSLIRKMKGNADYLFPTGSSKKGLLYRPVILKGQGNDNTLSVALLPSDPDENELSAGTIDKKSGLLDINHKFYHKIEKLSGTDAMNIDILFDPSKDGNFKEMAFLGATSWSPSRSNVLVGLYGDQLSKKTSKKLMDMKGLKYFALANQTAEEFFIPNTFSPNGDGVNDTWVIPGLEMYPDNEVRITNRWGDEVYGRKSYSSANAWNGGGLNEGTYYYFISINVAGNIKTYSGYLTLLH</sequence>
<accession>A0ABX2DJQ3</accession>
<comment type="caution">
    <text evidence="1">The sequence shown here is derived from an EMBL/GenBank/DDBJ whole genome shotgun (WGS) entry which is preliminary data.</text>
</comment>